<dbReference type="EMBL" id="JADGJW010001177">
    <property type="protein sequence ID" value="KAJ3205774.1"/>
    <property type="molecule type" value="Genomic_DNA"/>
</dbReference>
<evidence type="ECO:0000313" key="2">
    <source>
        <dbReference type="Proteomes" id="UP001211065"/>
    </source>
</evidence>
<organism evidence="1 2">
    <name type="scientific">Clydaea vesicula</name>
    <dbReference type="NCBI Taxonomy" id="447962"/>
    <lineage>
        <taxon>Eukaryota</taxon>
        <taxon>Fungi</taxon>
        <taxon>Fungi incertae sedis</taxon>
        <taxon>Chytridiomycota</taxon>
        <taxon>Chytridiomycota incertae sedis</taxon>
        <taxon>Chytridiomycetes</taxon>
        <taxon>Lobulomycetales</taxon>
        <taxon>Lobulomycetaceae</taxon>
        <taxon>Clydaea</taxon>
    </lineage>
</organism>
<keyword evidence="2" id="KW-1185">Reference proteome</keyword>
<comment type="caution">
    <text evidence="1">The sequence shown here is derived from an EMBL/GenBank/DDBJ whole genome shotgun (WGS) entry which is preliminary data.</text>
</comment>
<reference evidence="1" key="1">
    <citation type="submission" date="2020-05" db="EMBL/GenBank/DDBJ databases">
        <title>Phylogenomic resolution of chytrid fungi.</title>
        <authorList>
            <person name="Stajich J.E."/>
            <person name="Amses K."/>
            <person name="Simmons R."/>
            <person name="Seto K."/>
            <person name="Myers J."/>
            <person name="Bonds A."/>
            <person name="Quandt C.A."/>
            <person name="Barry K."/>
            <person name="Liu P."/>
            <person name="Grigoriev I."/>
            <person name="Longcore J.E."/>
            <person name="James T.Y."/>
        </authorList>
    </citation>
    <scope>NUCLEOTIDE SEQUENCE</scope>
    <source>
        <strain evidence="1">JEL0476</strain>
    </source>
</reference>
<evidence type="ECO:0000313" key="1">
    <source>
        <dbReference type="EMBL" id="KAJ3205774.1"/>
    </source>
</evidence>
<protein>
    <submittedName>
        <fullName evidence="1">Uncharacterized protein</fullName>
    </submittedName>
</protein>
<dbReference type="Proteomes" id="UP001211065">
    <property type="component" value="Unassembled WGS sequence"/>
</dbReference>
<dbReference type="AlphaFoldDB" id="A0AAD5XSI1"/>
<feature type="non-terminal residue" evidence="1">
    <location>
        <position position="1"/>
    </location>
</feature>
<proteinExistence type="predicted"/>
<sequence length="56" mass="6385">DGEPNLNPKVVEVLYDKNFNVIGVDENTGLTLVKGINECIRKKNLEKLKIYLNQLK</sequence>
<name>A0AAD5XSI1_9FUNG</name>
<accession>A0AAD5XSI1</accession>
<gene>
    <name evidence="1" type="ORF">HK099_000705</name>
</gene>